<dbReference type="InterPro" id="IPR015422">
    <property type="entry name" value="PyrdxlP-dep_Trfase_small"/>
</dbReference>
<evidence type="ECO:0000256" key="5">
    <source>
        <dbReference type="ARBA" id="ARBA00023239"/>
    </source>
</evidence>
<dbReference type="Gene3D" id="3.90.1150.10">
    <property type="entry name" value="Aspartate Aminotransferase, domain 1"/>
    <property type="match status" value="1"/>
</dbReference>
<keyword evidence="8" id="KW-1185">Reference proteome</keyword>
<dbReference type="SUPFAM" id="SSF53383">
    <property type="entry name" value="PLP-dependent transferases"/>
    <property type="match status" value="1"/>
</dbReference>
<dbReference type="PRINTS" id="PR00800">
    <property type="entry name" value="YHDCRBOXLASE"/>
</dbReference>
<accession>A0ABZ0ILJ6</accession>
<name>A0ABZ0ILJ6_9BACT</name>
<reference evidence="7 8" key="1">
    <citation type="journal article" date="2023" name="Microbiol. Resour. Announc.">
        <title>Complete Genome Sequence of Imperialibacter roseus strain P4T.</title>
        <authorList>
            <person name="Tizabi D.R."/>
            <person name="Bachvaroff T."/>
            <person name="Hill R.T."/>
        </authorList>
    </citation>
    <scope>NUCLEOTIDE SEQUENCE [LARGE SCALE GENOMIC DNA]</scope>
    <source>
        <strain evidence="7 8">P4T</strain>
    </source>
</reference>
<dbReference type="PROSITE" id="PS00392">
    <property type="entry name" value="DDC_GAD_HDC_YDC"/>
    <property type="match status" value="1"/>
</dbReference>
<evidence type="ECO:0000256" key="3">
    <source>
        <dbReference type="ARBA" id="ARBA00022793"/>
    </source>
</evidence>
<dbReference type="InterPro" id="IPR002129">
    <property type="entry name" value="PyrdxlP-dep_de-COase"/>
</dbReference>
<dbReference type="PANTHER" id="PTHR11999:SF70">
    <property type="entry name" value="MIP05841P"/>
    <property type="match status" value="1"/>
</dbReference>
<evidence type="ECO:0000313" key="7">
    <source>
        <dbReference type="EMBL" id="WOK04870.1"/>
    </source>
</evidence>
<dbReference type="Gene3D" id="3.40.640.10">
    <property type="entry name" value="Type I PLP-dependent aspartate aminotransferase-like (Major domain)"/>
    <property type="match status" value="1"/>
</dbReference>
<sequence>MMTPETFRVEAHRLVDWMADFLENIEEYPVKPATKPGDIIKQLPTSPPLQGESFDSLFKDFQSVIMPGITHWQHPHFHAYFPANGSYPSILAEMLTTTLGAQCMIWETSPAAAELEEMVMNWLKEMMALPAAWHGVIQDTASTATLVALLTAREKQSGFRVNDEGFSGTEKYRVYCSSETHSSIEKGAKVAGIGKKNVVKVPVDDLQAMKPDELEAAIKKDIQAGYTPLAVVAAIGTTSTVAVDPLKAIGAVCSKYNVWLHVDAAYAGTALLLPECRWMMEGQELADSFVFNPHKWMFTHFDCTAYFVKDKEALIRTFEILPEYLKTATRGQVNDYRDWGVQLGRRFRALKLWFVIRSFGIDGLQKTLRGHMSCAEDFESKVVNHPDFELILPRSLNVVVFRFKPVNENNLEKLNQLNELLIKTLNTSGKVFLSHTKVKGVYCIRMVLGNTRLEQRHVDEVWAWITDAAKSL</sequence>
<comment type="cofactor">
    <cofactor evidence="1 6">
        <name>pyridoxal 5'-phosphate</name>
        <dbReference type="ChEBI" id="CHEBI:597326"/>
    </cofactor>
</comment>
<dbReference type="PANTHER" id="PTHR11999">
    <property type="entry name" value="GROUP II PYRIDOXAL-5-PHOSPHATE DECARBOXYLASE"/>
    <property type="match status" value="1"/>
</dbReference>
<evidence type="ECO:0000256" key="4">
    <source>
        <dbReference type="ARBA" id="ARBA00022898"/>
    </source>
</evidence>
<dbReference type="InterPro" id="IPR015421">
    <property type="entry name" value="PyrdxlP-dep_Trfase_major"/>
</dbReference>
<keyword evidence="5 6" id="KW-0456">Lyase</keyword>
<dbReference type="InterPro" id="IPR021115">
    <property type="entry name" value="Pyridoxal-P_BS"/>
</dbReference>
<comment type="similarity">
    <text evidence="2 6">Belongs to the group II decarboxylase family.</text>
</comment>
<evidence type="ECO:0000256" key="1">
    <source>
        <dbReference type="ARBA" id="ARBA00001933"/>
    </source>
</evidence>
<dbReference type="RefSeq" id="WP_317487669.1">
    <property type="nucleotide sequence ID" value="NZ_CP136051.1"/>
</dbReference>
<protein>
    <submittedName>
        <fullName evidence="7">Pyridoxal-dependent decarboxylase</fullName>
    </submittedName>
</protein>
<dbReference type="EMBL" id="CP136051">
    <property type="protein sequence ID" value="WOK04870.1"/>
    <property type="molecule type" value="Genomic_DNA"/>
</dbReference>
<dbReference type="InterPro" id="IPR010977">
    <property type="entry name" value="Aromatic_deC"/>
</dbReference>
<dbReference type="Gene3D" id="1.20.1340.10">
    <property type="entry name" value="dopa decarboxylase, N-terminal domain"/>
    <property type="match status" value="1"/>
</dbReference>
<dbReference type="Proteomes" id="UP001302349">
    <property type="component" value="Chromosome"/>
</dbReference>
<keyword evidence="4 6" id="KW-0663">Pyridoxal phosphate</keyword>
<gene>
    <name evidence="7" type="ORF">RT717_17445</name>
</gene>
<dbReference type="Pfam" id="PF00282">
    <property type="entry name" value="Pyridoxal_deC"/>
    <property type="match status" value="1"/>
</dbReference>
<dbReference type="InterPro" id="IPR015424">
    <property type="entry name" value="PyrdxlP-dep_Trfase"/>
</dbReference>
<evidence type="ECO:0000313" key="8">
    <source>
        <dbReference type="Proteomes" id="UP001302349"/>
    </source>
</evidence>
<evidence type="ECO:0000256" key="6">
    <source>
        <dbReference type="RuleBase" id="RU000382"/>
    </source>
</evidence>
<proteinExistence type="inferred from homology"/>
<evidence type="ECO:0000256" key="2">
    <source>
        <dbReference type="ARBA" id="ARBA00009533"/>
    </source>
</evidence>
<organism evidence="7 8">
    <name type="scientific">Imperialibacter roseus</name>
    <dbReference type="NCBI Taxonomy" id="1324217"/>
    <lineage>
        <taxon>Bacteria</taxon>
        <taxon>Pseudomonadati</taxon>
        <taxon>Bacteroidota</taxon>
        <taxon>Cytophagia</taxon>
        <taxon>Cytophagales</taxon>
        <taxon>Flammeovirgaceae</taxon>
        <taxon>Imperialibacter</taxon>
    </lineage>
</organism>
<keyword evidence="3" id="KW-0210">Decarboxylase</keyword>